<accession>A0A923LV56</accession>
<dbReference type="AlphaFoldDB" id="A0A923LV56"/>
<protein>
    <submittedName>
        <fullName evidence="1">Uncharacterized protein</fullName>
    </submittedName>
</protein>
<proteinExistence type="predicted"/>
<sequence length="53" mass="5999">MTIHIDTPVHAPLTAWSGEYEKEKDFCANYDVLHNGVVLARAVRAFLQFVRPA</sequence>
<organism evidence="1 2">
    <name type="scientific">Agathobaculum faecis</name>
    <dbReference type="NCBI Taxonomy" id="2763013"/>
    <lineage>
        <taxon>Bacteria</taxon>
        <taxon>Bacillati</taxon>
        <taxon>Bacillota</taxon>
        <taxon>Clostridia</taxon>
        <taxon>Eubacteriales</taxon>
        <taxon>Butyricicoccaceae</taxon>
        <taxon>Agathobaculum</taxon>
    </lineage>
</organism>
<keyword evidence="2" id="KW-1185">Reference proteome</keyword>
<gene>
    <name evidence="1" type="ORF">H8S45_03580</name>
</gene>
<evidence type="ECO:0000313" key="1">
    <source>
        <dbReference type="EMBL" id="MBC5724549.1"/>
    </source>
</evidence>
<dbReference type="EMBL" id="JACOPL010000003">
    <property type="protein sequence ID" value="MBC5724549.1"/>
    <property type="molecule type" value="Genomic_DNA"/>
</dbReference>
<dbReference type="Proteomes" id="UP000606499">
    <property type="component" value="Unassembled WGS sequence"/>
</dbReference>
<dbReference type="RefSeq" id="WP_153802382.1">
    <property type="nucleotide sequence ID" value="NZ_JACOPL010000003.1"/>
</dbReference>
<comment type="caution">
    <text evidence="1">The sequence shown here is derived from an EMBL/GenBank/DDBJ whole genome shotgun (WGS) entry which is preliminary data.</text>
</comment>
<name>A0A923LV56_9FIRM</name>
<reference evidence="1" key="1">
    <citation type="submission" date="2020-08" db="EMBL/GenBank/DDBJ databases">
        <title>Genome public.</title>
        <authorList>
            <person name="Liu C."/>
            <person name="Sun Q."/>
        </authorList>
    </citation>
    <scope>NUCLEOTIDE SEQUENCE</scope>
    <source>
        <strain evidence="1">NSJ-28</strain>
    </source>
</reference>
<evidence type="ECO:0000313" key="2">
    <source>
        <dbReference type="Proteomes" id="UP000606499"/>
    </source>
</evidence>